<feature type="repeat" description="WD" evidence="3">
    <location>
        <begin position="487"/>
        <end position="528"/>
    </location>
</feature>
<keyword evidence="2" id="KW-0677">Repeat</keyword>
<dbReference type="CDD" id="cd00200">
    <property type="entry name" value="WD40"/>
    <property type="match status" value="1"/>
</dbReference>
<gene>
    <name evidence="5" type="ORF">PENCOP_c011G07986</name>
</gene>
<sequence length="731" mass="80937">MSRIPDWVLDFKLETHFLPDRRNETVHTYYEQESHSRRPIKTTEHWQREKKIGGGGFGEVWLERCTKGKNHGHQLRATKQMEVRRQVDYARELEAIAKFSHSKYERCFVKSFGWYQTQTSLFVAMEYLELGDLQDYLHSVKQPLSELEAQCIMSQILEGLDLMHDNGFAHRDLKPRNILLRSCPPDDWWVKIADFGISKRIEDDFEKSTTMKGTQGYIAPEVYKFTQSGTSHAVDIWAAGEVMFQILTKQPTFKHLGFLFNYVQTPDIFPSNQLLAYQVSQPGIEFILCLMDPIPAGRISAKDALQHRWVNQSLPYDRNSSTLVYEDALAYEGAHTTPAFDSMTEEFASWNTKFSETSETSVSKRTEGLGILSPQKPSNETSNIQPVHHKSATDIRMIPPGVLKGHSDWVTSVAFSPDGKLVASGSHDRTIKIWNTLTGALHKKLEGHFTGINFVAFSPDGKLVASGSSDRTIKLWSSITGSIHKTLEGHSSWVTSLAFPPDGKLVASGSNDGTIKIWNTLTGALHKTLDCDSRSVNFVVFSPDGKLVASGSDDLTIRCWSSIMAPMPGTPGGDSSLVASLAFSPDGKLIASGSGGYTVNYWNTITGAKNNAVVIPYCDIHSDAFSSDGKLMASGTDNNIQLWDTTTGTLHKNFQGEISNVHSLAFSPDGKLLASGSKDNIVRVWDTTTGAIRTAFEGHSSWVISVAFSPDSNFVASGSADGTVRLWDVVI</sequence>
<feature type="repeat" description="WD" evidence="3">
    <location>
        <begin position="445"/>
        <end position="486"/>
    </location>
</feature>
<dbReference type="Pfam" id="PF00069">
    <property type="entry name" value="Pkinase"/>
    <property type="match status" value="1"/>
</dbReference>
<dbReference type="InterPro" id="IPR019775">
    <property type="entry name" value="WD40_repeat_CS"/>
</dbReference>
<dbReference type="SUPFAM" id="SSF50978">
    <property type="entry name" value="WD40 repeat-like"/>
    <property type="match status" value="1"/>
</dbReference>
<dbReference type="InterPro" id="IPR015943">
    <property type="entry name" value="WD40/YVTN_repeat-like_dom_sf"/>
</dbReference>
<dbReference type="GO" id="GO:0004672">
    <property type="term" value="F:protein kinase activity"/>
    <property type="evidence" value="ECO:0007669"/>
    <property type="project" value="InterPro"/>
</dbReference>
<feature type="repeat" description="WD" evidence="3">
    <location>
        <begin position="654"/>
        <end position="695"/>
    </location>
</feature>
<dbReference type="Gene3D" id="2.130.10.10">
    <property type="entry name" value="YVTN repeat-like/Quinoprotein amine dehydrogenase"/>
    <property type="match status" value="3"/>
</dbReference>
<evidence type="ECO:0000256" key="2">
    <source>
        <dbReference type="ARBA" id="ARBA00022737"/>
    </source>
</evidence>
<dbReference type="SMART" id="SM00320">
    <property type="entry name" value="WD40"/>
    <property type="match status" value="8"/>
</dbReference>
<dbReference type="InterPro" id="IPR008271">
    <property type="entry name" value="Ser/Thr_kinase_AS"/>
</dbReference>
<evidence type="ECO:0000313" key="5">
    <source>
        <dbReference type="EMBL" id="OQE36829.1"/>
    </source>
</evidence>
<keyword evidence="6" id="KW-1185">Reference proteome</keyword>
<feature type="repeat" description="WD" evidence="3">
    <location>
        <begin position="696"/>
        <end position="731"/>
    </location>
</feature>
<dbReference type="PANTHER" id="PTHR19848">
    <property type="entry name" value="WD40 REPEAT PROTEIN"/>
    <property type="match status" value="1"/>
</dbReference>
<comment type="caution">
    <text evidence="5">The sequence shown here is derived from an EMBL/GenBank/DDBJ whole genome shotgun (WGS) entry which is preliminary data.</text>
</comment>
<evidence type="ECO:0000256" key="1">
    <source>
        <dbReference type="ARBA" id="ARBA00022574"/>
    </source>
</evidence>
<dbReference type="PRINTS" id="PR00320">
    <property type="entry name" value="GPROTEINBRPT"/>
</dbReference>
<dbReference type="InterPro" id="IPR011047">
    <property type="entry name" value="Quinoprotein_ADH-like_sf"/>
</dbReference>
<dbReference type="PROSITE" id="PS50294">
    <property type="entry name" value="WD_REPEATS_REGION"/>
    <property type="match status" value="7"/>
</dbReference>
<protein>
    <recommendedName>
        <fullName evidence="4">Protein kinase domain-containing protein</fullName>
    </recommendedName>
</protein>
<dbReference type="Gene3D" id="1.10.510.10">
    <property type="entry name" value="Transferase(Phosphotransferase) domain 1"/>
    <property type="match status" value="1"/>
</dbReference>
<evidence type="ECO:0000313" key="6">
    <source>
        <dbReference type="Proteomes" id="UP000191500"/>
    </source>
</evidence>
<evidence type="ECO:0000256" key="3">
    <source>
        <dbReference type="PROSITE-ProRule" id="PRU00221"/>
    </source>
</evidence>
<dbReference type="SUPFAM" id="SSF50998">
    <property type="entry name" value="Quinoprotein alcohol dehydrogenase-like"/>
    <property type="match status" value="1"/>
</dbReference>
<dbReference type="PROSITE" id="PS50011">
    <property type="entry name" value="PROTEIN_KINASE_DOM"/>
    <property type="match status" value="1"/>
</dbReference>
<feature type="repeat" description="WD" evidence="3">
    <location>
        <begin position="403"/>
        <end position="444"/>
    </location>
</feature>
<dbReference type="PANTHER" id="PTHR19848:SF8">
    <property type="entry name" value="F-BOX AND WD REPEAT DOMAIN CONTAINING 7"/>
    <property type="match status" value="1"/>
</dbReference>
<accession>A0A1V6UF29</accession>
<organism evidence="5 6">
    <name type="scientific">Penicillium coprophilum</name>
    <dbReference type="NCBI Taxonomy" id="36646"/>
    <lineage>
        <taxon>Eukaryota</taxon>
        <taxon>Fungi</taxon>
        <taxon>Dikarya</taxon>
        <taxon>Ascomycota</taxon>
        <taxon>Pezizomycotina</taxon>
        <taxon>Eurotiomycetes</taxon>
        <taxon>Eurotiomycetidae</taxon>
        <taxon>Eurotiales</taxon>
        <taxon>Aspergillaceae</taxon>
        <taxon>Penicillium</taxon>
    </lineage>
</organism>
<dbReference type="InterPro" id="IPR020472">
    <property type="entry name" value="WD40_PAC1"/>
</dbReference>
<proteinExistence type="predicted"/>
<dbReference type="Proteomes" id="UP000191500">
    <property type="component" value="Unassembled WGS sequence"/>
</dbReference>
<name>A0A1V6UF29_9EURO</name>
<keyword evidence="1 3" id="KW-0853">WD repeat</keyword>
<feature type="repeat" description="WD" evidence="3">
    <location>
        <begin position="529"/>
        <end position="561"/>
    </location>
</feature>
<dbReference type="SUPFAM" id="SSF56112">
    <property type="entry name" value="Protein kinase-like (PK-like)"/>
    <property type="match status" value="1"/>
</dbReference>
<dbReference type="InterPro" id="IPR036322">
    <property type="entry name" value="WD40_repeat_dom_sf"/>
</dbReference>
<reference evidence="6" key="1">
    <citation type="journal article" date="2017" name="Nat. Microbiol.">
        <title>Global analysis of biosynthetic gene clusters reveals vast potential of secondary metabolite production in Penicillium species.</title>
        <authorList>
            <person name="Nielsen J.C."/>
            <person name="Grijseels S."/>
            <person name="Prigent S."/>
            <person name="Ji B."/>
            <person name="Dainat J."/>
            <person name="Nielsen K.F."/>
            <person name="Frisvad J.C."/>
            <person name="Workman M."/>
            <person name="Nielsen J."/>
        </authorList>
    </citation>
    <scope>NUCLEOTIDE SEQUENCE [LARGE SCALE GENOMIC DNA]</scope>
    <source>
        <strain evidence="6">IBT 31321</strain>
    </source>
</reference>
<dbReference type="InterPro" id="IPR011009">
    <property type="entry name" value="Kinase-like_dom_sf"/>
</dbReference>
<dbReference type="AlphaFoldDB" id="A0A1V6UF29"/>
<dbReference type="InterPro" id="IPR001680">
    <property type="entry name" value="WD40_rpt"/>
</dbReference>
<dbReference type="GO" id="GO:0005524">
    <property type="term" value="F:ATP binding"/>
    <property type="evidence" value="ECO:0007669"/>
    <property type="project" value="InterPro"/>
</dbReference>
<dbReference type="Pfam" id="PF00400">
    <property type="entry name" value="WD40"/>
    <property type="match status" value="8"/>
</dbReference>
<dbReference type="PROSITE" id="PS00678">
    <property type="entry name" value="WD_REPEATS_1"/>
    <property type="match status" value="2"/>
</dbReference>
<dbReference type="EMBL" id="MDDG01000011">
    <property type="protein sequence ID" value="OQE36829.1"/>
    <property type="molecule type" value="Genomic_DNA"/>
</dbReference>
<dbReference type="SMART" id="SM00220">
    <property type="entry name" value="S_TKc"/>
    <property type="match status" value="1"/>
</dbReference>
<feature type="domain" description="Protein kinase" evidence="4">
    <location>
        <begin position="46"/>
        <end position="310"/>
    </location>
</feature>
<dbReference type="STRING" id="36646.A0A1V6UF29"/>
<evidence type="ECO:0000259" key="4">
    <source>
        <dbReference type="PROSITE" id="PS50011"/>
    </source>
</evidence>
<dbReference type="PROSITE" id="PS00108">
    <property type="entry name" value="PROTEIN_KINASE_ST"/>
    <property type="match status" value="1"/>
</dbReference>
<dbReference type="PROSITE" id="PS50082">
    <property type="entry name" value="WD_REPEATS_2"/>
    <property type="match status" value="7"/>
</dbReference>
<feature type="repeat" description="WD" evidence="3">
    <location>
        <begin position="571"/>
        <end position="612"/>
    </location>
</feature>
<dbReference type="InterPro" id="IPR000719">
    <property type="entry name" value="Prot_kinase_dom"/>
</dbReference>